<dbReference type="InterPro" id="IPR015424">
    <property type="entry name" value="PyrdxlP-dep_Trfase"/>
</dbReference>
<evidence type="ECO:0000313" key="9">
    <source>
        <dbReference type="Proteomes" id="UP000028945"/>
    </source>
</evidence>
<dbReference type="InterPro" id="IPR000277">
    <property type="entry name" value="Cys/Met-Metab_PyrdxlP-dep_enz"/>
</dbReference>
<evidence type="ECO:0000256" key="3">
    <source>
        <dbReference type="ARBA" id="ARBA00022898"/>
    </source>
</evidence>
<dbReference type="InterPro" id="IPR015422">
    <property type="entry name" value="PyrdxlP-dep_Trfase_small"/>
</dbReference>
<dbReference type="SUPFAM" id="SSF53383">
    <property type="entry name" value="PLP-dependent transferases"/>
    <property type="match status" value="1"/>
</dbReference>
<dbReference type="KEGG" id="bpsi:IX83_00625"/>
<dbReference type="AlphaFoldDB" id="A0A077DF15"/>
<dbReference type="eggNOG" id="COG0626">
    <property type="taxonomic scope" value="Bacteria"/>
</dbReference>
<organism evidence="8 9">
    <name type="scientific">Basilea psittacipulmonis DSM 24701</name>
    <dbReference type="NCBI Taxonomy" id="1072685"/>
    <lineage>
        <taxon>Bacteria</taxon>
        <taxon>Pseudomonadati</taxon>
        <taxon>Pseudomonadota</taxon>
        <taxon>Betaproteobacteria</taxon>
        <taxon>Burkholderiales</taxon>
        <taxon>Alcaligenaceae</taxon>
        <taxon>Basilea</taxon>
    </lineage>
</organism>
<comment type="cofactor">
    <cofactor evidence="1 7">
        <name>pyridoxal 5'-phosphate</name>
        <dbReference type="ChEBI" id="CHEBI:597326"/>
    </cofactor>
</comment>
<dbReference type="InterPro" id="IPR015421">
    <property type="entry name" value="PyrdxlP-dep_Trfase_major"/>
</dbReference>
<dbReference type="Gene3D" id="3.90.1150.10">
    <property type="entry name" value="Aspartate Aminotransferase, domain 1"/>
    <property type="match status" value="1"/>
</dbReference>
<dbReference type="InterPro" id="IPR006233">
    <property type="entry name" value="Cys_b_lyase_bac"/>
</dbReference>
<dbReference type="Pfam" id="PF01053">
    <property type="entry name" value="Cys_Met_Meta_PP"/>
    <property type="match status" value="1"/>
</dbReference>
<dbReference type="Gene3D" id="3.40.640.10">
    <property type="entry name" value="Type I PLP-dependent aspartate aminotransferase-like (Major domain)"/>
    <property type="match status" value="1"/>
</dbReference>
<dbReference type="GO" id="GO:0047804">
    <property type="term" value="F:cysteine-S-conjugate beta-lyase activity"/>
    <property type="evidence" value="ECO:0007669"/>
    <property type="project" value="InterPro"/>
</dbReference>
<dbReference type="GO" id="GO:0019450">
    <property type="term" value="P:L-cysteine catabolic process to pyruvate"/>
    <property type="evidence" value="ECO:0007669"/>
    <property type="project" value="TreeGrafter"/>
</dbReference>
<comment type="similarity">
    <text evidence="2 7">Belongs to the trans-sulfuration enzymes family.</text>
</comment>
<accession>A0A077DF15</accession>
<evidence type="ECO:0000313" key="8">
    <source>
        <dbReference type="EMBL" id="AIL32027.1"/>
    </source>
</evidence>
<dbReference type="GO" id="GO:0019346">
    <property type="term" value="P:transsulfuration"/>
    <property type="evidence" value="ECO:0007669"/>
    <property type="project" value="InterPro"/>
</dbReference>
<dbReference type="PIRSF" id="PIRSF001434">
    <property type="entry name" value="CGS"/>
    <property type="match status" value="1"/>
</dbReference>
<evidence type="ECO:0008006" key="10">
    <source>
        <dbReference type="Google" id="ProtNLM"/>
    </source>
</evidence>
<evidence type="ECO:0000256" key="5">
    <source>
        <dbReference type="ARBA" id="ARBA00047517"/>
    </source>
</evidence>
<protein>
    <recommendedName>
        <fullName evidence="10">Cystathionine beta-lyase</fullName>
    </recommendedName>
</protein>
<evidence type="ECO:0000256" key="7">
    <source>
        <dbReference type="RuleBase" id="RU362118"/>
    </source>
</evidence>
<comment type="catalytic activity">
    <reaction evidence="5">
        <text>L,L-cystathionine + H2O = L-homocysteine + pyruvate + NH4(+)</text>
        <dbReference type="Rhea" id="RHEA:13965"/>
        <dbReference type="ChEBI" id="CHEBI:15361"/>
        <dbReference type="ChEBI" id="CHEBI:15377"/>
        <dbReference type="ChEBI" id="CHEBI:28938"/>
        <dbReference type="ChEBI" id="CHEBI:58161"/>
        <dbReference type="ChEBI" id="CHEBI:58199"/>
    </reaction>
</comment>
<keyword evidence="4" id="KW-0456">Lyase</keyword>
<reference evidence="8 9" key="1">
    <citation type="journal article" date="2014" name="BMC Genomics">
        <title>A genomic perspective on a new bacterial genus and species from the Alcaligenaceae family, Basilea psittacipulmonis.</title>
        <authorList>
            <person name="Whiteson K.L."/>
            <person name="Hernandez D."/>
            <person name="Lazarevic V."/>
            <person name="Gaia N."/>
            <person name="Farinelli L."/>
            <person name="Francois P."/>
            <person name="Pilo P."/>
            <person name="Frey J."/>
            <person name="Schrenzel J."/>
        </authorList>
    </citation>
    <scope>NUCLEOTIDE SEQUENCE [LARGE SCALE GENOMIC DNA]</scope>
    <source>
        <strain evidence="8 9">DSM 24701</strain>
    </source>
</reference>
<sequence>MKNNERKQSRSTKLTHMGLAVCDEQHTQSPVSVPVIRTSTVRFETVGRLHEFEQNKAKGQRTSVYGRYGLETRDVLEDLFCELEHGKRCFLASSGLNAISTALLSLVKSGDHIVFADGVYGPVRIFAKNMLTKLGVSYDFVNMENPDTLKQYIKPNTVGVYVEVPSSLFLRMNDLPAIAKIAHEKGLWVMADNSWGSGVAYRPLDLGADVSVIAGTKYANGHSDALVGAIVVNDNESLIKQIGAGHYALGTTISPDDAWLTTRGIRTIELRMKQQAAHAMTVIHALEKEPLVKRIYHPAYSQDPHHEYWKRDATGSNGLMSIALDLSDNQMEVFVNALSLFGIGYSWGGYECLIQWVDKDSAKVHACFEDDGCQIARLHIGLEDPEDVIADIQQALDKAKSV</sequence>
<feature type="modified residue" description="N6-(pyridoxal phosphate)lysine" evidence="6">
    <location>
        <position position="217"/>
    </location>
</feature>
<proteinExistence type="inferred from homology"/>
<evidence type="ECO:0000256" key="4">
    <source>
        <dbReference type="ARBA" id="ARBA00023239"/>
    </source>
</evidence>
<dbReference type="EMBL" id="CP009238">
    <property type="protein sequence ID" value="AIL32027.1"/>
    <property type="molecule type" value="Genomic_DNA"/>
</dbReference>
<keyword evidence="9" id="KW-1185">Reference proteome</keyword>
<keyword evidence="3 6" id="KW-0663">Pyridoxal phosphate</keyword>
<dbReference type="STRING" id="1072685.IX83_00625"/>
<dbReference type="FunFam" id="3.40.640.10:FF:000046">
    <property type="entry name" value="Cystathionine gamma-lyase"/>
    <property type="match status" value="1"/>
</dbReference>
<evidence type="ECO:0000256" key="2">
    <source>
        <dbReference type="ARBA" id="ARBA00009077"/>
    </source>
</evidence>
<evidence type="ECO:0000256" key="1">
    <source>
        <dbReference type="ARBA" id="ARBA00001933"/>
    </source>
</evidence>
<dbReference type="PANTHER" id="PTHR43500">
    <property type="entry name" value="CYSTATHIONINE BETA-LYASE-RELATED"/>
    <property type="match status" value="1"/>
</dbReference>
<dbReference type="Proteomes" id="UP000028945">
    <property type="component" value="Chromosome"/>
</dbReference>
<gene>
    <name evidence="8" type="ORF">IX83_00625</name>
</gene>
<dbReference type="CDD" id="cd00614">
    <property type="entry name" value="CGS_like"/>
    <property type="match status" value="1"/>
</dbReference>
<dbReference type="GO" id="GO:0030170">
    <property type="term" value="F:pyridoxal phosphate binding"/>
    <property type="evidence" value="ECO:0007669"/>
    <property type="project" value="InterPro"/>
</dbReference>
<dbReference type="HOGENOM" id="CLU_018986_5_1_4"/>
<dbReference type="PANTHER" id="PTHR43500:SF1">
    <property type="entry name" value="CYSTATHIONINE BETA-LYASE-RELATED"/>
    <property type="match status" value="1"/>
</dbReference>
<dbReference type="RefSeq" id="WP_038497970.1">
    <property type="nucleotide sequence ID" value="NZ_AFWK01000054.1"/>
</dbReference>
<name>A0A077DF15_9BURK</name>
<dbReference type="OrthoDB" id="9805807at2"/>
<evidence type="ECO:0000256" key="6">
    <source>
        <dbReference type="PIRSR" id="PIRSR001434-2"/>
    </source>
</evidence>